<evidence type="ECO:0000313" key="2">
    <source>
        <dbReference type="Proteomes" id="UP000616608"/>
    </source>
</evidence>
<reference evidence="1" key="1">
    <citation type="journal article" date="2014" name="Int. J. Syst. Evol. Microbiol.">
        <title>Complete genome sequence of Corynebacterium casei LMG S-19264T (=DSM 44701T), isolated from a smear-ripened cheese.</title>
        <authorList>
            <consortium name="US DOE Joint Genome Institute (JGI-PGF)"/>
            <person name="Walter F."/>
            <person name="Albersmeier A."/>
            <person name="Kalinowski J."/>
            <person name="Ruckert C."/>
        </authorList>
    </citation>
    <scope>NUCLEOTIDE SEQUENCE</scope>
    <source>
        <strain evidence="1">CGMCC 1.15760</strain>
    </source>
</reference>
<keyword evidence="2" id="KW-1185">Reference proteome</keyword>
<name>A0A917G058_9BACI</name>
<proteinExistence type="predicted"/>
<dbReference type="Proteomes" id="UP000616608">
    <property type="component" value="Unassembled WGS sequence"/>
</dbReference>
<accession>A0A917G058</accession>
<reference evidence="1" key="2">
    <citation type="submission" date="2020-09" db="EMBL/GenBank/DDBJ databases">
        <authorList>
            <person name="Sun Q."/>
            <person name="Zhou Y."/>
        </authorList>
    </citation>
    <scope>NUCLEOTIDE SEQUENCE</scope>
    <source>
        <strain evidence="1">CGMCC 1.15760</strain>
    </source>
</reference>
<protein>
    <submittedName>
        <fullName evidence="1">Uncharacterized protein</fullName>
    </submittedName>
</protein>
<evidence type="ECO:0000313" key="1">
    <source>
        <dbReference type="EMBL" id="GGG16112.1"/>
    </source>
</evidence>
<comment type="caution">
    <text evidence="1">The sequence shown here is derived from an EMBL/GenBank/DDBJ whole genome shotgun (WGS) entry which is preliminary data.</text>
</comment>
<dbReference type="RefSeq" id="WP_229704150.1">
    <property type="nucleotide sequence ID" value="NZ_BMJT01000002.1"/>
</dbReference>
<dbReference type="EMBL" id="BMJT01000002">
    <property type="protein sequence ID" value="GGG16112.1"/>
    <property type="molecule type" value="Genomic_DNA"/>
</dbReference>
<gene>
    <name evidence="1" type="ORF">GCM10007425_08080</name>
</gene>
<dbReference type="Pfam" id="PF18977">
    <property type="entry name" value="DUF5713"/>
    <property type="match status" value="1"/>
</dbReference>
<dbReference type="AlphaFoldDB" id="A0A917G058"/>
<dbReference type="InterPro" id="IPR043767">
    <property type="entry name" value="DUF5713"/>
</dbReference>
<sequence>MKIDYLPDMYRDSYYPKHLVDAIKVQLERVEALLATGEKDIAIIQKQLDKVTEEINDIGFKMMDEGSELETVARDDIALTVEAILQAYHITIDVEEALRMRDF</sequence>
<organism evidence="1 2">
    <name type="scientific">Lysinibacillus alkalisoli</name>
    <dbReference type="NCBI Taxonomy" id="1911548"/>
    <lineage>
        <taxon>Bacteria</taxon>
        <taxon>Bacillati</taxon>
        <taxon>Bacillota</taxon>
        <taxon>Bacilli</taxon>
        <taxon>Bacillales</taxon>
        <taxon>Bacillaceae</taxon>
        <taxon>Lysinibacillus</taxon>
    </lineage>
</organism>